<dbReference type="RefSeq" id="XP_040762871.1">
    <property type="nucleotide sequence ID" value="XM_040910811.1"/>
</dbReference>
<feature type="domain" description="CxC2-like cysteine cluster KDZ transposase-associated" evidence="1">
    <location>
        <begin position="47"/>
        <end position="155"/>
    </location>
</feature>
<sequence>MIRTELLVLQMTMSQIAWTWEKGEKKRDHSDKRASHWNDTFFESTTLASLSYIYRLGHAGKPCQSPSKPYLLCVCDINGIHDIKVCFCQCSGLYEGLTYRWQQLLHVGWFPASTDRAQTTFTFQALEFFHHLTLQGKMNLYDFFQALRQITNNSGTHNRYKQVAHVIRIWRHMKMLKRAVRGHDPDGVDATQEGELTVECPACPHPGHNLLEDWEHLTDVHLSPGWAYYVEEVCYLKHVEQHAHLEEENTCTAEHNAIIKANLCKEGYLASGVSAVLCARHAFVHKKGVGDLQKREKFCNIDYLILSTLTSLHVGHTYGEGIELSWSHMNPIAMSVQEMGTAMRQEILDDHWGAWNWGKIINLSKHMQNSYKEAVSMRQKHRDIFNRFSNTFVPAVIKEWEDIHEAWQQNHDHKPDPFEEPTSMWTMNAVHLQLAQEDAAEAARGHVAPHEVTASVFLQLSLELEGQVHVSQLKSIRKSDAMRADSQQKQNDIYMPIAAQLQIAEESDYAANDMKLCSEALRNLVMKETRLRIAQADDALAEIRQLRRVLMEVRQFRKMNVSGTGQKANTRMHKIQHAISTYCVAHAALSVLDPGGDWSNRFLVLEEKHISGPRCDDDRMGEGQYELSWICEEVSNTSEYNDSMHVEWAHTKAQADRWAEEKQLLEEEMWKVRWWCQHAGKCTDVSPSLACGLHAYAEKEAAIFQKLSVKFMSMWLPLLHKAGTVPEWAKDFTDAMCKSIKEKGSEDEVEAESDIPEDDL</sequence>
<evidence type="ECO:0000313" key="2">
    <source>
        <dbReference type="EMBL" id="KZT05131.1"/>
    </source>
</evidence>
<name>A0A165DL93_9APHY</name>
<keyword evidence="3" id="KW-1185">Reference proteome</keyword>
<dbReference type="InParanoid" id="A0A165DL93"/>
<dbReference type="Pfam" id="PF18758">
    <property type="entry name" value="KDZ"/>
    <property type="match status" value="2"/>
</dbReference>
<gene>
    <name evidence="2" type="ORF">LAESUDRAFT_737663</name>
</gene>
<dbReference type="OrthoDB" id="2737640at2759"/>
<reference evidence="2 3" key="1">
    <citation type="journal article" date="2016" name="Mol. Biol. Evol.">
        <title>Comparative Genomics of Early-Diverging Mushroom-Forming Fungi Provides Insights into the Origins of Lignocellulose Decay Capabilities.</title>
        <authorList>
            <person name="Nagy L.G."/>
            <person name="Riley R."/>
            <person name="Tritt A."/>
            <person name="Adam C."/>
            <person name="Daum C."/>
            <person name="Floudas D."/>
            <person name="Sun H."/>
            <person name="Yadav J.S."/>
            <person name="Pangilinan J."/>
            <person name="Larsson K.H."/>
            <person name="Matsuura K."/>
            <person name="Barry K."/>
            <person name="Labutti K."/>
            <person name="Kuo R."/>
            <person name="Ohm R.A."/>
            <person name="Bhattacharya S.S."/>
            <person name="Shirouzu T."/>
            <person name="Yoshinaga Y."/>
            <person name="Martin F.M."/>
            <person name="Grigoriev I.V."/>
            <person name="Hibbett D.S."/>
        </authorList>
    </citation>
    <scope>NUCLEOTIDE SEQUENCE [LARGE SCALE GENOMIC DNA]</scope>
    <source>
        <strain evidence="2 3">93-53</strain>
    </source>
</reference>
<dbReference type="AlphaFoldDB" id="A0A165DL93"/>
<dbReference type="Pfam" id="PF18803">
    <property type="entry name" value="CxC2"/>
    <property type="match status" value="1"/>
</dbReference>
<dbReference type="InterPro" id="IPR040521">
    <property type="entry name" value="KDZ"/>
</dbReference>
<dbReference type="STRING" id="1314785.A0A165DL93"/>
<dbReference type="EMBL" id="KV427632">
    <property type="protein sequence ID" value="KZT05131.1"/>
    <property type="molecule type" value="Genomic_DNA"/>
</dbReference>
<evidence type="ECO:0000259" key="1">
    <source>
        <dbReference type="Pfam" id="PF18803"/>
    </source>
</evidence>
<evidence type="ECO:0000313" key="3">
    <source>
        <dbReference type="Proteomes" id="UP000076871"/>
    </source>
</evidence>
<dbReference type="InterPro" id="IPR041457">
    <property type="entry name" value="CxC2_KDZ-assoc"/>
</dbReference>
<organism evidence="2 3">
    <name type="scientific">Laetiporus sulphureus 93-53</name>
    <dbReference type="NCBI Taxonomy" id="1314785"/>
    <lineage>
        <taxon>Eukaryota</taxon>
        <taxon>Fungi</taxon>
        <taxon>Dikarya</taxon>
        <taxon>Basidiomycota</taxon>
        <taxon>Agaricomycotina</taxon>
        <taxon>Agaricomycetes</taxon>
        <taxon>Polyporales</taxon>
        <taxon>Laetiporus</taxon>
    </lineage>
</organism>
<accession>A0A165DL93</accession>
<dbReference type="Proteomes" id="UP000076871">
    <property type="component" value="Unassembled WGS sequence"/>
</dbReference>
<protein>
    <recommendedName>
        <fullName evidence="1">CxC2-like cysteine cluster KDZ transposase-associated domain-containing protein</fullName>
    </recommendedName>
</protein>
<dbReference type="GeneID" id="63827840"/>
<proteinExistence type="predicted"/>